<dbReference type="Ensembl" id="ENSCSAVT00000001482.1">
    <property type="protein sequence ID" value="ENSCSAVP00000001463.1"/>
    <property type="gene ID" value="ENSCSAVG00000000835.1"/>
</dbReference>
<reference evidence="7" key="3">
    <citation type="submission" date="2025-09" db="UniProtKB">
        <authorList>
            <consortium name="Ensembl"/>
        </authorList>
    </citation>
    <scope>IDENTIFICATION</scope>
</reference>
<dbReference type="GeneTree" id="ENSGT00440000039984"/>
<dbReference type="InterPro" id="IPR011042">
    <property type="entry name" value="6-blade_b-propeller_TolB-like"/>
</dbReference>
<dbReference type="GO" id="GO:0016787">
    <property type="term" value="F:hydrolase activity"/>
    <property type="evidence" value="ECO:0007669"/>
    <property type="project" value="TreeGrafter"/>
</dbReference>
<keyword evidence="5" id="KW-0812">Transmembrane</keyword>
<evidence type="ECO:0000313" key="7">
    <source>
        <dbReference type="Ensembl" id="ENSCSAVP00000001463.1"/>
    </source>
</evidence>
<dbReference type="GO" id="GO:0012505">
    <property type="term" value="C:endomembrane system"/>
    <property type="evidence" value="ECO:0007669"/>
    <property type="project" value="TreeGrafter"/>
</dbReference>
<name>H2Y815_CIOSA</name>
<evidence type="ECO:0000259" key="6">
    <source>
        <dbReference type="Pfam" id="PF03088"/>
    </source>
</evidence>
<dbReference type="PANTHER" id="PTHR10426:SF88">
    <property type="entry name" value="ADIPOCYTE PLASMA MEMBRANE-ASSOCIATED PROTEIN HEMOMUCIN-RELATED"/>
    <property type="match status" value="1"/>
</dbReference>
<dbReference type="STRING" id="51511.ENSCSAVP00000001463"/>
<dbReference type="InParanoid" id="H2Y815"/>
<evidence type="ECO:0000256" key="2">
    <source>
        <dbReference type="ARBA" id="ARBA00022553"/>
    </source>
</evidence>
<dbReference type="eggNOG" id="KOG1520">
    <property type="taxonomic scope" value="Eukaryota"/>
</dbReference>
<protein>
    <recommendedName>
        <fullName evidence="6">Strictosidine synthase conserved region domain-containing protein</fullName>
    </recommendedName>
</protein>
<keyword evidence="5" id="KW-1133">Transmembrane helix</keyword>
<dbReference type="HOGENOM" id="CLU_080058_0_0_1"/>
<evidence type="ECO:0000256" key="1">
    <source>
        <dbReference type="ARBA" id="ARBA00009191"/>
    </source>
</evidence>
<sequence>MVNTSELRHRKLGKKNLPPHVKTQVKKEKPSKSCFPLMLFAVITSVAAIMVIGYLISPIKAEVFKDVQHVPLTGVFSVNEKLSKGVRITGLPGPESVVEGSGGKLYTGLADGRIVCIHPSSDGEIGAGKVENITTGSIQGAAMSSDALGHGRPLGLRVIANTLYVMDSIYGLYTVDLITKSTNLLIAPDAVTPVMKFPNDLTFSADGQTVYFTVVSSLDGITDVAHTIFRGDCTSRVFKYDLSTRKLTLVLENLCTANG</sequence>
<feature type="transmembrane region" description="Helical" evidence="5">
    <location>
        <begin position="34"/>
        <end position="56"/>
    </location>
</feature>
<dbReference type="Gene3D" id="2.120.10.30">
    <property type="entry name" value="TolB, C-terminal domain"/>
    <property type="match status" value="1"/>
</dbReference>
<reference evidence="7" key="2">
    <citation type="submission" date="2025-08" db="UniProtKB">
        <authorList>
            <consortium name="Ensembl"/>
        </authorList>
    </citation>
    <scope>IDENTIFICATION</scope>
</reference>
<evidence type="ECO:0000256" key="4">
    <source>
        <dbReference type="SAM" id="MobiDB-lite"/>
    </source>
</evidence>
<evidence type="ECO:0000256" key="3">
    <source>
        <dbReference type="ARBA" id="ARBA00023180"/>
    </source>
</evidence>
<dbReference type="SUPFAM" id="SSF63829">
    <property type="entry name" value="Calcium-dependent phosphotriesterase"/>
    <property type="match status" value="1"/>
</dbReference>
<feature type="region of interest" description="Disordered" evidence="4">
    <location>
        <begin position="1"/>
        <end position="25"/>
    </location>
</feature>
<dbReference type="InterPro" id="IPR018119">
    <property type="entry name" value="Strictosidine_synth_cons-reg"/>
</dbReference>
<keyword evidence="5" id="KW-0472">Membrane</keyword>
<accession>H2Y815</accession>
<organism evidence="7 8">
    <name type="scientific">Ciona savignyi</name>
    <name type="common">Pacific transparent sea squirt</name>
    <dbReference type="NCBI Taxonomy" id="51511"/>
    <lineage>
        <taxon>Eukaryota</taxon>
        <taxon>Metazoa</taxon>
        <taxon>Chordata</taxon>
        <taxon>Tunicata</taxon>
        <taxon>Ascidiacea</taxon>
        <taxon>Phlebobranchia</taxon>
        <taxon>Cionidae</taxon>
        <taxon>Ciona</taxon>
    </lineage>
</organism>
<comment type="similarity">
    <text evidence="1">Belongs to the strictosidine synthase family.</text>
</comment>
<dbReference type="Pfam" id="PF20067">
    <property type="entry name" value="SSL_N"/>
    <property type="match status" value="1"/>
</dbReference>
<keyword evidence="2" id="KW-0597">Phosphoprotein</keyword>
<evidence type="ECO:0000313" key="8">
    <source>
        <dbReference type="Proteomes" id="UP000007875"/>
    </source>
</evidence>
<keyword evidence="3" id="KW-0325">Glycoprotein</keyword>
<evidence type="ECO:0000256" key="5">
    <source>
        <dbReference type="SAM" id="Phobius"/>
    </source>
</evidence>
<reference evidence="8" key="1">
    <citation type="submission" date="2003-08" db="EMBL/GenBank/DDBJ databases">
        <authorList>
            <person name="Birren B."/>
            <person name="Nusbaum C."/>
            <person name="Abebe A."/>
            <person name="Abouelleil A."/>
            <person name="Adekoya E."/>
            <person name="Ait-zahra M."/>
            <person name="Allen N."/>
            <person name="Allen T."/>
            <person name="An P."/>
            <person name="Anderson M."/>
            <person name="Anderson S."/>
            <person name="Arachchi H."/>
            <person name="Armbruster J."/>
            <person name="Bachantsang P."/>
            <person name="Baldwin J."/>
            <person name="Barry A."/>
            <person name="Bayul T."/>
            <person name="Blitshsteyn B."/>
            <person name="Bloom T."/>
            <person name="Blye J."/>
            <person name="Boguslavskiy L."/>
            <person name="Borowsky M."/>
            <person name="Boukhgalter B."/>
            <person name="Brunache A."/>
            <person name="Butler J."/>
            <person name="Calixte N."/>
            <person name="Calvo S."/>
            <person name="Camarata J."/>
            <person name="Campo K."/>
            <person name="Chang J."/>
            <person name="Cheshatsang Y."/>
            <person name="Citroen M."/>
            <person name="Collymore A."/>
            <person name="Considine T."/>
            <person name="Cook A."/>
            <person name="Cooke P."/>
            <person name="Corum B."/>
            <person name="Cuomo C."/>
            <person name="David R."/>
            <person name="Dawoe T."/>
            <person name="Degray S."/>
            <person name="Dodge S."/>
            <person name="Dooley K."/>
            <person name="Dorje P."/>
            <person name="Dorjee K."/>
            <person name="Dorris L."/>
            <person name="Duffey N."/>
            <person name="Dupes A."/>
            <person name="Elkins T."/>
            <person name="Engels R."/>
            <person name="Erickson J."/>
            <person name="Farina A."/>
            <person name="Faro S."/>
            <person name="Ferreira P."/>
            <person name="Fischer H."/>
            <person name="Fitzgerald M."/>
            <person name="Foley K."/>
            <person name="Gage D."/>
            <person name="Galagan J."/>
            <person name="Gearin G."/>
            <person name="Gnerre S."/>
            <person name="Gnirke A."/>
            <person name="Goyette A."/>
            <person name="Graham J."/>
            <person name="Grandbois E."/>
            <person name="Gyaltsen K."/>
            <person name="Hafez N."/>
            <person name="Hagopian D."/>
            <person name="Hagos B."/>
            <person name="Hall J."/>
            <person name="Hatcher B."/>
            <person name="Heller A."/>
            <person name="Higgins H."/>
            <person name="Honan T."/>
            <person name="Horn A."/>
            <person name="Houde N."/>
            <person name="Hughes L."/>
            <person name="Hulme W."/>
            <person name="Husby E."/>
            <person name="Iliev I."/>
            <person name="Jaffe D."/>
            <person name="Jones C."/>
            <person name="Kamal M."/>
            <person name="Kamat A."/>
            <person name="Kamvysselis M."/>
            <person name="Karlsson E."/>
            <person name="Kells C."/>
            <person name="Kieu A."/>
            <person name="Kisner P."/>
            <person name="Kodira C."/>
            <person name="Kulbokas E."/>
            <person name="Labutti K."/>
            <person name="Lama D."/>
            <person name="Landers T."/>
            <person name="Leger J."/>
            <person name="Levine S."/>
            <person name="Lewis D."/>
            <person name="Lewis T."/>
            <person name="Lindblad-toh K."/>
            <person name="Liu X."/>
            <person name="Lokyitsang T."/>
            <person name="Lokyitsang Y."/>
            <person name="Lucien O."/>
            <person name="Lui A."/>
            <person name="Ma L.J."/>
            <person name="Mabbitt R."/>
            <person name="Macdonald J."/>
            <person name="Maclean C."/>
            <person name="Major J."/>
            <person name="Manning J."/>
            <person name="Marabella R."/>
            <person name="Maru K."/>
            <person name="Matthews C."/>
            <person name="Mauceli E."/>
            <person name="Mccarthy M."/>
            <person name="Mcdonough S."/>
            <person name="Mcghee T."/>
            <person name="Meldrim J."/>
            <person name="Meneus L."/>
            <person name="Mesirov J."/>
            <person name="Mihalev A."/>
            <person name="Mihova T."/>
            <person name="Mikkelsen T."/>
            <person name="Mlenga V."/>
            <person name="Moru K."/>
            <person name="Mozes J."/>
            <person name="Mulrain L."/>
            <person name="Munson G."/>
            <person name="Naylor J."/>
            <person name="Newes C."/>
            <person name="Nguyen C."/>
            <person name="Nguyen N."/>
            <person name="Nguyen T."/>
            <person name="Nicol R."/>
            <person name="Nielsen C."/>
            <person name="Nizzari M."/>
            <person name="Norbu C."/>
            <person name="Norbu N."/>
            <person name="O'donnell P."/>
            <person name="Okoawo O."/>
            <person name="O'leary S."/>
            <person name="Omotosho B."/>
            <person name="O'neill K."/>
            <person name="Osman S."/>
            <person name="Parker S."/>
            <person name="Perrin D."/>
            <person name="Phunkhang P."/>
            <person name="Piqani B."/>
            <person name="Purcell S."/>
            <person name="Rachupka T."/>
            <person name="Ramasamy U."/>
            <person name="Rameau R."/>
            <person name="Ray V."/>
            <person name="Raymond C."/>
            <person name="Retta R."/>
            <person name="Richardson S."/>
            <person name="Rise C."/>
            <person name="Rodriguez J."/>
            <person name="Rogers J."/>
            <person name="Rogov P."/>
            <person name="Rutman M."/>
            <person name="Schupbach R."/>
            <person name="Seaman C."/>
            <person name="Settipalli S."/>
            <person name="Sharpe T."/>
            <person name="Sheridan J."/>
            <person name="Sherpa N."/>
            <person name="Shi J."/>
            <person name="Smirnov S."/>
            <person name="Smith C."/>
            <person name="Sougnez C."/>
            <person name="Spencer B."/>
            <person name="Stalker J."/>
            <person name="Stange-thomann N."/>
            <person name="Stavropoulos S."/>
            <person name="Stetson K."/>
            <person name="Stone C."/>
            <person name="Stone S."/>
            <person name="Stubbs M."/>
            <person name="Talamas J."/>
            <person name="Tchuinga P."/>
            <person name="Tenzing P."/>
            <person name="Tesfaye S."/>
            <person name="Theodore J."/>
            <person name="Thoulutsang Y."/>
            <person name="Topham K."/>
            <person name="Towey S."/>
            <person name="Tsamla T."/>
            <person name="Tsomo N."/>
            <person name="Vallee D."/>
            <person name="Vassiliev H."/>
            <person name="Venkataraman V."/>
            <person name="Vinson J."/>
            <person name="Vo A."/>
            <person name="Wade C."/>
            <person name="Wang S."/>
            <person name="Wangchuk T."/>
            <person name="Wangdi T."/>
            <person name="Whittaker C."/>
            <person name="Wilkinson J."/>
            <person name="Wu Y."/>
            <person name="Wyman D."/>
            <person name="Yadav S."/>
            <person name="Yang S."/>
            <person name="Yang X."/>
            <person name="Yeager S."/>
            <person name="Yee E."/>
            <person name="Young G."/>
            <person name="Zainoun J."/>
            <person name="Zembeck L."/>
            <person name="Zimmer A."/>
            <person name="Zody M."/>
            <person name="Lander E."/>
        </authorList>
    </citation>
    <scope>NUCLEOTIDE SEQUENCE [LARGE SCALE GENOMIC DNA]</scope>
</reference>
<dbReference type="Proteomes" id="UP000007875">
    <property type="component" value="Unassembled WGS sequence"/>
</dbReference>
<feature type="domain" description="Strictosidine synthase conserved region" evidence="6">
    <location>
        <begin position="199"/>
        <end position="259"/>
    </location>
</feature>
<dbReference type="PANTHER" id="PTHR10426">
    <property type="entry name" value="STRICTOSIDINE SYNTHASE-RELATED"/>
    <property type="match status" value="1"/>
</dbReference>
<dbReference type="AlphaFoldDB" id="H2Y815"/>
<dbReference type="Pfam" id="PF03088">
    <property type="entry name" value="Str_synth"/>
    <property type="match status" value="1"/>
</dbReference>
<keyword evidence="8" id="KW-1185">Reference proteome</keyword>
<proteinExistence type="inferred from homology"/>